<reference evidence="1 2" key="1">
    <citation type="submission" date="2018-12" db="EMBL/GenBank/DDBJ databases">
        <authorList>
            <person name="Li F."/>
        </authorList>
    </citation>
    <scope>NUCLEOTIDE SEQUENCE [LARGE SCALE GENOMIC DNA]</scope>
    <source>
        <strain evidence="1 2">11W25H-1</strain>
    </source>
</reference>
<dbReference type="Proteomes" id="UP000288547">
    <property type="component" value="Unassembled WGS sequence"/>
</dbReference>
<organism evidence="1 2">
    <name type="scientific">Labedella phragmitis</name>
    <dbReference type="NCBI Taxonomy" id="2498849"/>
    <lineage>
        <taxon>Bacteria</taxon>
        <taxon>Bacillati</taxon>
        <taxon>Actinomycetota</taxon>
        <taxon>Actinomycetes</taxon>
        <taxon>Micrococcales</taxon>
        <taxon>Microbacteriaceae</taxon>
        <taxon>Labedella</taxon>
    </lineage>
</organism>
<dbReference type="AlphaFoldDB" id="A0A3S3YVV5"/>
<dbReference type="Pfam" id="PF03013">
    <property type="entry name" value="Pyr_excise"/>
    <property type="match status" value="1"/>
</dbReference>
<evidence type="ECO:0000313" key="2">
    <source>
        <dbReference type="Proteomes" id="UP000288547"/>
    </source>
</evidence>
<dbReference type="NCBIfam" id="NF038085">
    <property type="entry name" value="MSMEG_6728_fam"/>
    <property type="match status" value="1"/>
</dbReference>
<protein>
    <recommendedName>
        <fullName evidence="3">Cytoplasmic protein</fullName>
    </recommendedName>
</protein>
<accession>A0A3S3YVV5</accession>
<sequence length="163" mass="18992">MQTFLPYADFERSARSLDTKRLGKQRVETLQVMRALTVENYGWRHHPVAKMWRGHRPSLMVYQDATCTEWERRGFADTCREKTLAVLALPSLLSRQSLSTPVIDELLAYEAGQTPPPPWLGREDIHESHRSNLLRKDPEFYGELFPDTRPDLDYVWPVPKDVP</sequence>
<dbReference type="EMBL" id="RZNB01000008">
    <property type="protein sequence ID" value="RWZ46202.1"/>
    <property type="molecule type" value="Genomic_DNA"/>
</dbReference>
<dbReference type="OrthoDB" id="5513015at2"/>
<name>A0A3S3YVV5_9MICO</name>
<gene>
    <name evidence="1" type="ORF">ELQ90_15640</name>
</gene>
<dbReference type="RefSeq" id="WP_128496234.1">
    <property type="nucleotide sequence ID" value="NZ_RZNB01000008.1"/>
</dbReference>
<evidence type="ECO:0008006" key="3">
    <source>
        <dbReference type="Google" id="ProtNLM"/>
    </source>
</evidence>
<evidence type="ECO:0000313" key="1">
    <source>
        <dbReference type="EMBL" id="RWZ46202.1"/>
    </source>
</evidence>
<comment type="caution">
    <text evidence="1">The sequence shown here is derived from an EMBL/GenBank/DDBJ whole genome shotgun (WGS) entry which is preliminary data.</text>
</comment>
<proteinExistence type="predicted"/>
<keyword evidence="2" id="KW-1185">Reference proteome</keyword>
<dbReference type="InterPro" id="IPR004260">
    <property type="entry name" value="Pyr-dimer_DNA_glycosylase"/>
</dbReference>